<dbReference type="Pfam" id="PF05643">
    <property type="entry name" value="GNA1162-like"/>
    <property type="match status" value="1"/>
</dbReference>
<dbReference type="AlphaFoldDB" id="A0A0B5FS27"/>
<evidence type="ECO:0008006" key="3">
    <source>
        <dbReference type="Google" id="ProtNLM"/>
    </source>
</evidence>
<reference evidence="1 2" key="1">
    <citation type="journal article" date="2015" name="Genome Announc.">
        <title>Genomes of Geoalkalibacter ferrihydriticus Z-0531T and Geoalkalibacter subterraneus Red1T, Two Haloalkaliphilic Metal-Reducing Deltaproteobacteria.</title>
        <authorList>
            <person name="Badalamenti J.P."/>
            <person name="Krajmalnik-Brown R."/>
            <person name="Torres C.I."/>
            <person name="Bond D.R."/>
        </authorList>
    </citation>
    <scope>NUCLEOTIDE SEQUENCE [LARGE SCALE GENOMIC DNA]</scope>
    <source>
        <strain evidence="1 2">Red1</strain>
    </source>
</reference>
<proteinExistence type="predicted"/>
<dbReference type="KEGG" id="gsb:GSUB_07295"/>
<dbReference type="SMR" id="A0A0B5FS27"/>
<dbReference type="HOGENOM" id="CLU_121862_0_0_7"/>
<sequence>MSMIRCFLLLGWVLLIGTLLSGCGGNGRTYKNLNMNFAAVQSIAVMPFENLTSDDDAADRVRDAYMGMLQATEAMYVLPPGEVQRGIERANVRVPEAPTADEVKTLGKILNVEAVLTGVLREYGTVRSGQSEANIVSLSLQMIETETGTVVWSGSSTQGGITLSDRMFGGGGEPMNKVTEKAVNDLLDQLFE</sequence>
<dbReference type="RefSeq" id="WP_040199992.1">
    <property type="nucleotide sequence ID" value="NZ_CP010311.1"/>
</dbReference>
<protein>
    <recommendedName>
        <fullName evidence="3">Penicillin-binding protein activator LpoB</fullName>
    </recommendedName>
</protein>
<dbReference type="Proteomes" id="UP000035036">
    <property type="component" value="Chromosome"/>
</dbReference>
<dbReference type="Gene3D" id="3.40.50.10610">
    <property type="entry name" value="ABC-type transport auxiliary lipoprotein component"/>
    <property type="match status" value="1"/>
</dbReference>
<dbReference type="InterPro" id="IPR008517">
    <property type="entry name" value="GNA1162-like"/>
</dbReference>
<dbReference type="STRING" id="483547.GSUB_07295"/>
<organism evidence="1 2">
    <name type="scientific">Geoalkalibacter subterraneus</name>
    <dbReference type="NCBI Taxonomy" id="483547"/>
    <lineage>
        <taxon>Bacteria</taxon>
        <taxon>Pseudomonadati</taxon>
        <taxon>Thermodesulfobacteriota</taxon>
        <taxon>Desulfuromonadia</taxon>
        <taxon>Desulfuromonadales</taxon>
        <taxon>Geoalkalibacteraceae</taxon>
        <taxon>Geoalkalibacter</taxon>
    </lineage>
</organism>
<evidence type="ECO:0000313" key="1">
    <source>
        <dbReference type="EMBL" id="AJF06391.1"/>
    </source>
</evidence>
<dbReference type="EMBL" id="CP010311">
    <property type="protein sequence ID" value="AJF06391.1"/>
    <property type="molecule type" value="Genomic_DNA"/>
</dbReference>
<name>A0A0B5FS27_9BACT</name>
<keyword evidence="2" id="KW-1185">Reference proteome</keyword>
<dbReference type="OrthoDB" id="5395574at2"/>
<accession>A0A0B5FS27</accession>
<dbReference type="PROSITE" id="PS51257">
    <property type="entry name" value="PROKAR_LIPOPROTEIN"/>
    <property type="match status" value="1"/>
</dbReference>
<gene>
    <name evidence="1" type="ORF">GSUB_07295</name>
</gene>
<evidence type="ECO:0000313" key="2">
    <source>
        <dbReference type="Proteomes" id="UP000035036"/>
    </source>
</evidence>